<dbReference type="InterPro" id="IPR036525">
    <property type="entry name" value="Tubulin/FtsZ_GTPase_sf"/>
</dbReference>
<sequence length="466" mass="51625">MEETLRLQFGTAATTIGTQWLALQQSNGADKSLHVLAFEAKGRVRRQLRAVSKEQQETTTWGGGLQVYDQSTSEPVTRSTNNGLWNWGSLHEHNLVEVDELRPHMPLHNFYEGHAVSNGGNVGNITLEHAEDRVRMVLETCDQLRLVQGLVDMDAAWGGLAHEMITYVAEECPSAVVMVVGNDWSYPMATDDEDAVFRVAPNVRDRTKIEARKRVNVASSVALLSEVSHLLVPVAMSSSSLSNTAFPELGFDRSNCAEVSAVVATALELVMSAHRGQSVYGIMEGFQPSMKVAELAASFPHTADATTLLQRIRESITNEVDRSSVEDPFITHSLLPRMQQPATHEDHPSKTFYRRLHFHGAFDSSLRSAIDIFPVSSRDIALHWSTSPLVLPDTYRLQTMQSSSVDAISQLSLSTRNGEYLSTLAQRVAWSDKRTLYEFTRAGMSPDAPEEIESALASMADTYFTR</sequence>
<dbReference type="Pfam" id="PF14881">
    <property type="entry name" value="Tubulin_3"/>
    <property type="match status" value="1"/>
</dbReference>
<dbReference type="EMBL" id="NBNE01000099">
    <property type="protein sequence ID" value="OWZ22919.1"/>
    <property type="molecule type" value="Genomic_DNA"/>
</dbReference>
<dbReference type="OrthoDB" id="271881at2759"/>
<organism evidence="2 3">
    <name type="scientific">Phytophthora megakarya</name>
    <dbReference type="NCBI Taxonomy" id="4795"/>
    <lineage>
        <taxon>Eukaryota</taxon>
        <taxon>Sar</taxon>
        <taxon>Stramenopiles</taxon>
        <taxon>Oomycota</taxon>
        <taxon>Peronosporomycetes</taxon>
        <taxon>Peronosporales</taxon>
        <taxon>Peronosporaceae</taxon>
        <taxon>Phytophthora</taxon>
    </lineage>
</organism>
<reference evidence="3" key="1">
    <citation type="submission" date="2017-03" db="EMBL/GenBank/DDBJ databases">
        <title>Phytopthora megakarya and P. palmivora, two closely related causual agents of cacao black pod achieved similar genome size and gene model numbers by different mechanisms.</title>
        <authorList>
            <person name="Ali S."/>
            <person name="Shao J."/>
            <person name="Larry D.J."/>
            <person name="Kronmiller B."/>
            <person name="Shen D."/>
            <person name="Strem M.D."/>
            <person name="Melnick R.L."/>
            <person name="Guiltinan M.J."/>
            <person name="Tyler B.M."/>
            <person name="Meinhardt L.W."/>
            <person name="Bailey B.A."/>
        </authorList>
    </citation>
    <scope>NUCLEOTIDE SEQUENCE [LARGE SCALE GENOMIC DNA]</scope>
    <source>
        <strain evidence="3">zdho120</strain>
    </source>
</reference>
<dbReference type="PANTHER" id="PTHR13391:SF0">
    <property type="entry name" value="PROTEIN MISATO HOMOLOG 1"/>
    <property type="match status" value="1"/>
</dbReference>
<dbReference type="InterPro" id="IPR049942">
    <property type="entry name" value="DML1/Misato"/>
</dbReference>
<dbReference type="AlphaFoldDB" id="A0A225X114"/>
<dbReference type="Proteomes" id="UP000198211">
    <property type="component" value="Unassembled WGS sequence"/>
</dbReference>
<accession>A0A225X114</accession>
<protein>
    <submittedName>
        <fullName evidence="2">Myotubularin</fullName>
    </submittedName>
</protein>
<dbReference type="Gene3D" id="3.40.50.1440">
    <property type="entry name" value="Tubulin/FtsZ, GTPase domain"/>
    <property type="match status" value="1"/>
</dbReference>
<dbReference type="InterPro" id="IPR029209">
    <property type="entry name" value="DML1/Misato_tubulin"/>
</dbReference>
<feature type="domain" description="DML1/Misato tubulin" evidence="1">
    <location>
        <begin position="134"/>
        <end position="270"/>
    </location>
</feature>
<evidence type="ECO:0000259" key="1">
    <source>
        <dbReference type="Pfam" id="PF14881"/>
    </source>
</evidence>
<keyword evidence="3" id="KW-1185">Reference proteome</keyword>
<dbReference type="SUPFAM" id="SSF52490">
    <property type="entry name" value="Tubulin nucleotide-binding domain-like"/>
    <property type="match status" value="1"/>
</dbReference>
<dbReference type="GO" id="GO:0007005">
    <property type="term" value="P:mitochondrion organization"/>
    <property type="evidence" value="ECO:0007669"/>
    <property type="project" value="InterPro"/>
</dbReference>
<evidence type="ECO:0000313" key="2">
    <source>
        <dbReference type="EMBL" id="OWZ22919.1"/>
    </source>
</evidence>
<name>A0A225X114_9STRA</name>
<gene>
    <name evidence="2" type="ORF">PHMEG_0002293</name>
</gene>
<comment type="caution">
    <text evidence="2">The sequence shown here is derived from an EMBL/GenBank/DDBJ whole genome shotgun (WGS) entry which is preliminary data.</text>
</comment>
<dbReference type="PANTHER" id="PTHR13391">
    <property type="entry name" value="MITOCHONDRIAL DISTRIBUTION REGULATOR MISATO"/>
    <property type="match status" value="1"/>
</dbReference>
<proteinExistence type="predicted"/>
<evidence type="ECO:0000313" key="3">
    <source>
        <dbReference type="Proteomes" id="UP000198211"/>
    </source>
</evidence>
<dbReference type="GO" id="GO:0005737">
    <property type="term" value="C:cytoplasm"/>
    <property type="evidence" value="ECO:0007669"/>
    <property type="project" value="TreeGrafter"/>
</dbReference>